<reference evidence="6" key="1">
    <citation type="journal article" date="2019" name="Int. J. Syst. Evol. Microbiol.">
        <title>The Global Catalogue of Microorganisms (GCM) 10K type strain sequencing project: providing services to taxonomists for standard genome sequencing and annotation.</title>
        <authorList>
            <consortium name="The Broad Institute Genomics Platform"/>
            <consortium name="The Broad Institute Genome Sequencing Center for Infectious Disease"/>
            <person name="Wu L."/>
            <person name="Ma J."/>
        </authorList>
    </citation>
    <scope>NUCLEOTIDE SEQUENCE [LARGE SCALE GENOMIC DNA]</scope>
    <source>
        <strain evidence="6">JCM 18053</strain>
    </source>
</reference>
<proteinExistence type="inferred from homology"/>
<evidence type="ECO:0000256" key="2">
    <source>
        <dbReference type="ARBA" id="ARBA00022801"/>
    </source>
</evidence>
<evidence type="ECO:0000313" key="6">
    <source>
        <dbReference type="Proteomes" id="UP001499852"/>
    </source>
</evidence>
<comment type="similarity">
    <text evidence="4">Belongs to the peptidase S1B family.</text>
</comment>
<feature type="signal peptide" evidence="4">
    <location>
        <begin position="1"/>
        <end position="25"/>
    </location>
</feature>
<evidence type="ECO:0000256" key="3">
    <source>
        <dbReference type="ARBA" id="ARBA00022825"/>
    </source>
</evidence>
<dbReference type="PANTHER" id="PTHR43343">
    <property type="entry name" value="PEPTIDASE S12"/>
    <property type="match status" value="1"/>
</dbReference>
<dbReference type="RefSeq" id="WP_345735950.1">
    <property type="nucleotide sequence ID" value="NZ_BAABIA010000003.1"/>
</dbReference>
<dbReference type="InterPro" id="IPR051201">
    <property type="entry name" value="Chloro_Bact_Ser_Proteases"/>
</dbReference>
<feature type="chain" id="PRO_5044955892" description="Serine protease" evidence="4">
    <location>
        <begin position="26"/>
        <end position="334"/>
    </location>
</feature>
<sequence length="334" mass="36292">MKTLSLGCRLGIVFLVLLLSLSAPAQEKATAPAHPQAEWYLVGRELALETRPVYKTFQISPEAQLPLLSQLLASLSVEVTALKTEDYKLLKQGWTDALQGLPPAYSMPADQQLSKVVAPLRGFHTFSTVVGSSGSLTPDDIEKLQHAVVRIKIPSKGHGTGFFVSPDHILTNKHVTDGHDIVEVSNDFSSQVLKGTVIAVSKKSDLSLIKVENADRLSRSVMEIGDSREVRTGEEITLFGYPLLDYLTITTTFGRISAKRNDQEYGEVFQLSGAEANPGNSGGPLVNNKGQVIGILTFGYDHLSNSKGFTFCITATQAIHILRPHCPEALVNLQ</sequence>
<name>A0ABP9P128_9BACT</name>
<dbReference type="Gene3D" id="2.40.10.120">
    <property type="match status" value="1"/>
</dbReference>
<comment type="caution">
    <text evidence="5">The sequence shown here is derived from an EMBL/GenBank/DDBJ whole genome shotgun (WGS) entry which is preliminary data.</text>
</comment>
<dbReference type="SUPFAM" id="SSF50494">
    <property type="entry name" value="Trypsin-like serine proteases"/>
    <property type="match status" value="1"/>
</dbReference>
<evidence type="ECO:0000256" key="1">
    <source>
        <dbReference type="ARBA" id="ARBA00022670"/>
    </source>
</evidence>
<organism evidence="5 6">
    <name type="scientific">Prosthecobacter algae</name>
    <dbReference type="NCBI Taxonomy" id="1144682"/>
    <lineage>
        <taxon>Bacteria</taxon>
        <taxon>Pseudomonadati</taxon>
        <taxon>Verrucomicrobiota</taxon>
        <taxon>Verrucomicrobiia</taxon>
        <taxon>Verrucomicrobiales</taxon>
        <taxon>Verrucomicrobiaceae</taxon>
        <taxon>Prosthecobacter</taxon>
    </lineage>
</organism>
<dbReference type="EC" id="3.4.21.-" evidence="4"/>
<dbReference type="InterPro" id="IPR009003">
    <property type="entry name" value="Peptidase_S1_PA"/>
</dbReference>
<dbReference type="InterPro" id="IPR008256">
    <property type="entry name" value="Peptidase_S1B"/>
</dbReference>
<evidence type="ECO:0000256" key="4">
    <source>
        <dbReference type="RuleBase" id="RU004296"/>
    </source>
</evidence>
<keyword evidence="2 4" id="KW-0378">Hydrolase</keyword>
<dbReference type="Proteomes" id="UP001499852">
    <property type="component" value="Unassembled WGS sequence"/>
</dbReference>
<keyword evidence="1 4" id="KW-0645">Protease</keyword>
<evidence type="ECO:0000313" key="5">
    <source>
        <dbReference type="EMBL" id="GAA5138370.1"/>
    </source>
</evidence>
<dbReference type="EMBL" id="BAABIA010000003">
    <property type="protein sequence ID" value="GAA5138370.1"/>
    <property type="molecule type" value="Genomic_DNA"/>
</dbReference>
<gene>
    <name evidence="5" type="ORF">GCM10023213_17040</name>
</gene>
<dbReference type="Pfam" id="PF13365">
    <property type="entry name" value="Trypsin_2"/>
    <property type="match status" value="1"/>
</dbReference>
<keyword evidence="3 4" id="KW-0720">Serine protease</keyword>
<accession>A0ABP9P128</accession>
<dbReference type="PRINTS" id="PR00839">
    <property type="entry name" value="V8PROTEASE"/>
</dbReference>
<keyword evidence="6" id="KW-1185">Reference proteome</keyword>
<keyword evidence="4" id="KW-0732">Signal</keyword>
<protein>
    <recommendedName>
        <fullName evidence="4">Serine protease</fullName>
        <ecNumber evidence="4">3.4.21.-</ecNumber>
    </recommendedName>
</protein>
<dbReference type="PANTHER" id="PTHR43343:SF3">
    <property type="entry name" value="PROTEASE DO-LIKE 8, CHLOROPLASTIC"/>
    <property type="match status" value="1"/>
</dbReference>